<dbReference type="PROSITE" id="PS50089">
    <property type="entry name" value="ZF_RING_2"/>
    <property type="match status" value="1"/>
</dbReference>
<keyword evidence="6" id="KW-0833">Ubl conjugation pathway</keyword>
<dbReference type="SMART" id="SM00184">
    <property type="entry name" value="RING"/>
    <property type="match status" value="1"/>
</dbReference>
<evidence type="ECO:0000259" key="8">
    <source>
        <dbReference type="PROSITE" id="PS50089"/>
    </source>
</evidence>
<dbReference type="EMBL" id="MN740682">
    <property type="protein sequence ID" value="QHS80475.1"/>
    <property type="molecule type" value="Genomic_DNA"/>
</dbReference>
<dbReference type="GO" id="GO:0008270">
    <property type="term" value="F:zinc ion binding"/>
    <property type="evidence" value="ECO:0007669"/>
    <property type="project" value="UniProtKB-KW"/>
</dbReference>
<name>A0A6C0AMF8_9ZZZZ</name>
<keyword evidence="3" id="KW-0808">Transferase</keyword>
<dbReference type="InterPro" id="IPR013083">
    <property type="entry name" value="Znf_RING/FYVE/PHD"/>
</dbReference>
<keyword evidence="5" id="KW-0863">Zinc-finger</keyword>
<dbReference type="PANTHER" id="PTHR22937:SF218">
    <property type="entry name" value="RING-TYPE E3 UBIQUITIN TRANSFERASE"/>
    <property type="match status" value="1"/>
</dbReference>
<evidence type="ECO:0000313" key="9">
    <source>
        <dbReference type="EMBL" id="QHS80475.1"/>
    </source>
</evidence>
<dbReference type="InterPro" id="IPR045191">
    <property type="entry name" value="MBR1/2-like"/>
</dbReference>
<dbReference type="AlphaFoldDB" id="A0A6C0AMF8"/>
<sequence>MTTLRRPYKCGICTMFGHNRRNCHLTTIYGSDEPIYPHRYAMSHWHWHCKLNEAWIARGGAGHTLPEPKVEDFIKKTPFELACKNDCKITHADECCICMETLGEKNKVTTACGHQFHFGCLSQHTARSNACPMCRSVIAPSSHSEVKRRLILPRAQDINTLSGRVEAHCKSLMEAIVTDVEQRELITDIYTGTFERVANNLCDMLRDVNSR</sequence>
<dbReference type="SUPFAM" id="SSF57850">
    <property type="entry name" value="RING/U-box"/>
    <property type="match status" value="1"/>
</dbReference>
<comment type="catalytic activity">
    <reaction evidence="1">
        <text>S-ubiquitinyl-[E2 ubiquitin-conjugating enzyme]-L-cysteine + [acceptor protein]-L-lysine = [E2 ubiquitin-conjugating enzyme]-L-cysteine + N(6)-ubiquitinyl-[acceptor protein]-L-lysine.</text>
        <dbReference type="EC" id="2.3.2.27"/>
    </reaction>
</comment>
<organism evidence="9">
    <name type="scientific">viral metagenome</name>
    <dbReference type="NCBI Taxonomy" id="1070528"/>
    <lineage>
        <taxon>unclassified sequences</taxon>
        <taxon>metagenomes</taxon>
        <taxon>organismal metagenomes</taxon>
    </lineage>
</organism>
<dbReference type="InterPro" id="IPR001841">
    <property type="entry name" value="Znf_RING"/>
</dbReference>
<evidence type="ECO:0000256" key="5">
    <source>
        <dbReference type="ARBA" id="ARBA00022771"/>
    </source>
</evidence>
<evidence type="ECO:0000256" key="1">
    <source>
        <dbReference type="ARBA" id="ARBA00000900"/>
    </source>
</evidence>
<protein>
    <recommendedName>
        <fullName evidence="2">RING-type E3 ubiquitin transferase</fullName>
        <ecNumber evidence="2">2.3.2.27</ecNumber>
    </recommendedName>
</protein>
<reference evidence="9" key="1">
    <citation type="journal article" date="2020" name="Nature">
        <title>Giant virus diversity and host interactions through global metagenomics.</title>
        <authorList>
            <person name="Schulz F."/>
            <person name="Roux S."/>
            <person name="Paez-Espino D."/>
            <person name="Jungbluth S."/>
            <person name="Walsh D.A."/>
            <person name="Denef V.J."/>
            <person name="McMahon K.D."/>
            <person name="Konstantinidis K.T."/>
            <person name="Eloe-Fadrosh E.A."/>
            <person name="Kyrpides N.C."/>
            <person name="Woyke T."/>
        </authorList>
    </citation>
    <scope>NUCLEOTIDE SEQUENCE</scope>
    <source>
        <strain evidence="9">GVMAG-S-1039698-54</strain>
    </source>
</reference>
<evidence type="ECO:0000256" key="6">
    <source>
        <dbReference type="ARBA" id="ARBA00022786"/>
    </source>
</evidence>
<dbReference type="Gene3D" id="3.30.40.10">
    <property type="entry name" value="Zinc/RING finger domain, C3HC4 (zinc finger)"/>
    <property type="match status" value="1"/>
</dbReference>
<dbReference type="EC" id="2.3.2.27" evidence="2"/>
<keyword evidence="7" id="KW-0862">Zinc</keyword>
<evidence type="ECO:0000256" key="4">
    <source>
        <dbReference type="ARBA" id="ARBA00022723"/>
    </source>
</evidence>
<evidence type="ECO:0000256" key="7">
    <source>
        <dbReference type="ARBA" id="ARBA00022833"/>
    </source>
</evidence>
<dbReference type="PANTHER" id="PTHR22937">
    <property type="entry name" value="E3 UBIQUITIN-PROTEIN LIGASE RNF165"/>
    <property type="match status" value="1"/>
</dbReference>
<proteinExistence type="predicted"/>
<dbReference type="Pfam" id="PF13639">
    <property type="entry name" value="zf-RING_2"/>
    <property type="match status" value="1"/>
</dbReference>
<accession>A0A6C0AMF8</accession>
<evidence type="ECO:0000256" key="2">
    <source>
        <dbReference type="ARBA" id="ARBA00012483"/>
    </source>
</evidence>
<dbReference type="GO" id="GO:0061630">
    <property type="term" value="F:ubiquitin protein ligase activity"/>
    <property type="evidence" value="ECO:0007669"/>
    <property type="project" value="UniProtKB-EC"/>
</dbReference>
<keyword evidence="4" id="KW-0479">Metal-binding</keyword>
<evidence type="ECO:0000256" key="3">
    <source>
        <dbReference type="ARBA" id="ARBA00022679"/>
    </source>
</evidence>
<feature type="domain" description="RING-type" evidence="8">
    <location>
        <begin position="95"/>
        <end position="135"/>
    </location>
</feature>